<dbReference type="Pfam" id="PF13589">
    <property type="entry name" value="HATPase_c_3"/>
    <property type="match status" value="1"/>
</dbReference>
<protein>
    <recommendedName>
        <fullName evidence="4">ATP-binding protein</fullName>
    </recommendedName>
</protein>
<comment type="caution">
    <text evidence="2">The sequence shown here is derived from an EMBL/GenBank/DDBJ whole genome shotgun (WGS) entry which is preliminary data.</text>
</comment>
<dbReference type="Gene3D" id="3.30.565.10">
    <property type="entry name" value="Histidine kinase-like ATPase, C-terminal domain"/>
    <property type="match status" value="1"/>
</dbReference>
<evidence type="ECO:0000313" key="2">
    <source>
        <dbReference type="EMBL" id="TMQ73368.1"/>
    </source>
</evidence>
<dbReference type="Proteomes" id="UP000319771">
    <property type="component" value="Unassembled WGS sequence"/>
</dbReference>
<evidence type="ECO:0008006" key="4">
    <source>
        <dbReference type="Google" id="ProtNLM"/>
    </source>
</evidence>
<organism evidence="2 3">
    <name type="scientific">Eiseniibacteriota bacterium</name>
    <dbReference type="NCBI Taxonomy" id="2212470"/>
    <lineage>
        <taxon>Bacteria</taxon>
        <taxon>Candidatus Eiseniibacteriota</taxon>
    </lineage>
</organism>
<evidence type="ECO:0000256" key="1">
    <source>
        <dbReference type="SAM" id="MobiDB-lite"/>
    </source>
</evidence>
<gene>
    <name evidence="2" type="ORF">E6K81_04870</name>
</gene>
<accession>A0A538UBT2</accession>
<evidence type="ECO:0000313" key="3">
    <source>
        <dbReference type="Proteomes" id="UP000319771"/>
    </source>
</evidence>
<dbReference type="SUPFAM" id="SSF55874">
    <property type="entry name" value="ATPase domain of HSP90 chaperone/DNA topoisomerase II/histidine kinase"/>
    <property type="match status" value="1"/>
</dbReference>
<dbReference type="AlphaFoldDB" id="A0A538UBT2"/>
<sequence>MGETRVDLHHLLEDLRDAYSGALEETILTEIVANALDSGASLVRILADPARAALTVVDDGSGMQRRDLARYHDIAASTKTRGEGIGFAGVGIKLGLLLSEQVLTETRRGKSHVATRWHLASRHKAPWKWVPPPGLVAERGTAVTLELTNPLSPLLDAGFVEGTLRRHYQPLLEPAFDELLLEHYRRGVRFEVNGQPLERTGAPATERAPMAVRLGRKRKPSAVGYLVREAMPLPEEHRGLAISTLGKVIKRGWDWLGVTPATPDSIGGVIEIPALAECLTLNKADFIRTGPRGATYLAYRKAVQEAVSQQLALWGDARDHAEETKRRAARPVERDLERVLADLAEDFPLLGALVERHRGGQRKLPIGRPGGASDAHALIAEAVRAQAEAQVGVAEAPETPAAAVTEPTAAATREAGAASPDTAGLPGESGPRRPTRYGLAIQFEARPGEPEIGRLVESTVWINESHPAYRRAVASRSEGYHLALAVALALAPLAAEPAHEHAFVLAFLEHWGTALETDGRRGRLRNPAPRRLIGT</sequence>
<feature type="region of interest" description="Disordered" evidence="1">
    <location>
        <begin position="394"/>
        <end position="435"/>
    </location>
</feature>
<name>A0A538UBT2_UNCEI</name>
<proteinExistence type="predicted"/>
<reference evidence="2 3" key="1">
    <citation type="journal article" date="2019" name="Nat. Microbiol.">
        <title>Mediterranean grassland soil C-N compound turnover is dependent on rainfall and depth, and is mediated by genomically divergent microorganisms.</title>
        <authorList>
            <person name="Diamond S."/>
            <person name="Andeer P.F."/>
            <person name="Li Z."/>
            <person name="Crits-Christoph A."/>
            <person name="Burstein D."/>
            <person name="Anantharaman K."/>
            <person name="Lane K.R."/>
            <person name="Thomas B.C."/>
            <person name="Pan C."/>
            <person name="Northen T.R."/>
            <person name="Banfield J.F."/>
        </authorList>
    </citation>
    <scope>NUCLEOTIDE SEQUENCE [LARGE SCALE GENOMIC DNA]</scope>
    <source>
        <strain evidence="2">WS_11</strain>
    </source>
</reference>
<dbReference type="EMBL" id="VBPB01000071">
    <property type="protein sequence ID" value="TMQ73368.1"/>
    <property type="molecule type" value="Genomic_DNA"/>
</dbReference>
<feature type="compositionally biased region" description="Low complexity" evidence="1">
    <location>
        <begin position="394"/>
        <end position="420"/>
    </location>
</feature>
<dbReference type="InterPro" id="IPR036890">
    <property type="entry name" value="HATPase_C_sf"/>
</dbReference>